<feature type="signal peptide" evidence="1">
    <location>
        <begin position="1"/>
        <end position="21"/>
    </location>
</feature>
<protein>
    <submittedName>
        <fullName evidence="2">Uncharacterized protein</fullName>
    </submittedName>
</protein>
<evidence type="ECO:0000313" key="3">
    <source>
        <dbReference type="Proteomes" id="UP000590740"/>
    </source>
</evidence>
<organism evidence="2 3">
    <name type="scientific">Prosthecobacter vanneervenii</name>
    <dbReference type="NCBI Taxonomy" id="48466"/>
    <lineage>
        <taxon>Bacteria</taxon>
        <taxon>Pseudomonadati</taxon>
        <taxon>Verrucomicrobiota</taxon>
        <taxon>Verrucomicrobiia</taxon>
        <taxon>Verrucomicrobiales</taxon>
        <taxon>Verrucomicrobiaceae</taxon>
        <taxon>Prosthecobacter</taxon>
    </lineage>
</organism>
<dbReference type="RefSeq" id="WP_184341065.1">
    <property type="nucleotide sequence ID" value="NZ_JACHIG010000007.1"/>
</dbReference>
<comment type="caution">
    <text evidence="2">The sequence shown here is derived from an EMBL/GenBank/DDBJ whole genome shotgun (WGS) entry which is preliminary data.</text>
</comment>
<sequence length="770" mass="85348">MKTTLCAGAMLAGALLSQAHAVEPQPFLSATQRLMDATAFLGSPFDAAELATLRGCLQSHDATAVEKAQAVLDAHALFHVTITPEQRVKVERGAAKPVLDESGWRQYLVRVENEAGVTARLAASSPQSKEVYVKGSPPVVPNAQPRDPGQPPLAARWLDMQMFEAAPQQPTLSGLGVEYRIIQLYASEAGKREAVFSFDTGQGTQDLGFRNETSVLFDCRPSREVTLAITDENGKPCMAELLIQDHAGRIYPSQIKRHAPDFFFHPQIYRGDGEVLKLPDGAYDITFRRGPESVPEQRQVKITGSNITLKFQVRRWIDPSLLGWWSGDHHIHAAGCAHYSVPSMGVHASDMARHCMGEDLKIGANLTWGPCFDYQKQFFTGMEDKESRFPFLLRYDVEVSGFGSHKSGHLCLLKLKEQMYPGGDSTAHWPTLCLSTLRWAKKQGALCGPAHSGWGLQPLAENDPARKQPYKLGIPSATNELPNFIIPPFNGIGANEYIVDVTHLVEGPDGKLVPAVDFMSMVDTPHTWELNIWYHTLNAGFRTRISGETDFPCIYGERVGLGRAYVKLDGRLSYDAWCEGIRAGRAYVSDGKSHLMDFKANAQEMGVNGSELRLAKPATIKLTAKVAARLNDKPHPEIQSLSPEQKPFWDLERARVGSSREVPVEVIVNGVSVARKNITADGSLHDVSFDLPVEKSCWVALRIRATSHTNPIFLIVNDKPIREKRSLEWCLKCVDQCWSQKEALIDPKEHADAVAAYDHARQVYRERLAD</sequence>
<keyword evidence="1" id="KW-0732">Signal</keyword>
<name>A0A7W7YCV8_9BACT</name>
<accession>A0A7W7YCV8</accession>
<evidence type="ECO:0000256" key="1">
    <source>
        <dbReference type="SAM" id="SignalP"/>
    </source>
</evidence>
<reference evidence="2 3" key="1">
    <citation type="submission" date="2020-08" db="EMBL/GenBank/DDBJ databases">
        <title>Genomic Encyclopedia of Type Strains, Phase IV (KMG-IV): sequencing the most valuable type-strain genomes for metagenomic binning, comparative biology and taxonomic classification.</title>
        <authorList>
            <person name="Goeker M."/>
        </authorList>
    </citation>
    <scope>NUCLEOTIDE SEQUENCE [LARGE SCALE GENOMIC DNA]</scope>
    <source>
        <strain evidence="2 3">DSM 12252</strain>
    </source>
</reference>
<feature type="chain" id="PRO_5031066299" evidence="1">
    <location>
        <begin position="22"/>
        <end position="770"/>
    </location>
</feature>
<dbReference type="EMBL" id="JACHIG010000007">
    <property type="protein sequence ID" value="MBB5033851.1"/>
    <property type="molecule type" value="Genomic_DNA"/>
</dbReference>
<dbReference type="AlphaFoldDB" id="A0A7W7YCV8"/>
<evidence type="ECO:0000313" key="2">
    <source>
        <dbReference type="EMBL" id="MBB5033851.1"/>
    </source>
</evidence>
<dbReference type="NCBIfam" id="NF038032">
    <property type="entry name" value="CehA_McbA_metalo"/>
    <property type="match status" value="1"/>
</dbReference>
<keyword evidence="3" id="KW-1185">Reference proteome</keyword>
<proteinExistence type="predicted"/>
<dbReference type="Proteomes" id="UP000590740">
    <property type="component" value="Unassembled WGS sequence"/>
</dbReference>
<gene>
    <name evidence="2" type="ORF">HNQ65_003441</name>
</gene>